<evidence type="ECO:0000256" key="9">
    <source>
        <dbReference type="SAM" id="Phobius"/>
    </source>
</evidence>
<dbReference type="InterPro" id="IPR044751">
    <property type="entry name" value="Ion_transp-like_CBS"/>
</dbReference>
<evidence type="ECO:0000256" key="5">
    <source>
        <dbReference type="ARBA" id="ARBA00023122"/>
    </source>
</evidence>
<dbReference type="PROSITE" id="PS51846">
    <property type="entry name" value="CNNM"/>
    <property type="match status" value="1"/>
</dbReference>
<dbReference type="Gene3D" id="3.10.580.10">
    <property type="entry name" value="CBS-domain"/>
    <property type="match status" value="1"/>
</dbReference>
<dbReference type="PROSITE" id="PS51371">
    <property type="entry name" value="CBS"/>
    <property type="match status" value="1"/>
</dbReference>
<accession>A0A5B6ZK88</accession>
<keyword evidence="5 7" id="KW-0129">CBS domain</keyword>
<dbReference type="CDD" id="cd04590">
    <property type="entry name" value="CBS_pair_CorC_HlyC_assoc"/>
    <property type="match status" value="1"/>
</dbReference>
<keyword evidence="2 8" id="KW-0812">Transmembrane</keyword>
<feature type="transmembrane region" description="Helical" evidence="9">
    <location>
        <begin position="215"/>
        <end position="234"/>
    </location>
</feature>
<evidence type="ECO:0000313" key="12">
    <source>
        <dbReference type="EMBL" id="MPA44840.1"/>
    </source>
</evidence>
<evidence type="ECO:0000256" key="7">
    <source>
        <dbReference type="PROSITE-ProRule" id="PRU00703"/>
    </source>
</evidence>
<evidence type="ECO:0000256" key="8">
    <source>
        <dbReference type="PROSITE-ProRule" id="PRU01193"/>
    </source>
</evidence>
<evidence type="ECO:0000256" key="1">
    <source>
        <dbReference type="ARBA" id="ARBA00004141"/>
    </source>
</evidence>
<dbReference type="SUPFAM" id="SSF54631">
    <property type="entry name" value="CBS-domain pair"/>
    <property type="match status" value="1"/>
</dbReference>
<dbReference type="InterPro" id="IPR002550">
    <property type="entry name" value="CNNM"/>
</dbReference>
<evidence type="ECO:0000259" key="10">
    <source>
        <dbReference type="PROSITE" id="PS51371"/>
    </source>
</evidence>
<evidence type="ECO:0000256" key="3">
    <source>
        <dbReference type="ARBA" id="ARBA00022737"/>
    </source>
</evidence>
<name>A0A5B6ZK88_DAVIN</name>
<dbReference type="PANTHER" id="PTHR22777">
    <property type="entry name" value="HEMOLYSIN-RELATED"/>
    <property type="match status" value="1"/>
</dbReference>
<feature type="domain" description="CBS" evidence="10">
    <location>
        <begin position="361"/>
        <end position="422"/>
    </location>
</feature>
<proteinExistence type="predicted"/>
<feature type="transmembrane region" description="Helical" evidence="9">
    <location>
        <begin position="285"/>
        <end position="307"/>
    </location>
</feature>
<feature type="transmembrane region" description="Helical" evidence="9">
    <location>
        <begin position="165"/>
        <end position="190"/>
    </location>
</feature>
<sequence length="440" mass="48347">MDLGAEASVLSRCRFTIVSTSPHFVACNGQLRFSPQLTPRTLRYPIKTATHRNRSYILRGSCKCRLQQDSVFGSRVGSKSTIRENETRTVKESLSNSNLENFGVLVKRGFALTVLVCGVIQCRRVFAMEGVVNGGNGVLGRSGVFLKGVWPKVLQVLCIFKEHGLVLVALLGLSAFFSMAETSITTLWPWKVRELAEKEPENGVFRMLRSDVTRFLTTILIGTTVVNIGATALVTKAATTMFGEAGVSAATGVMTVAILLLTEITPKSIAVHHATEVARFVVRPVAWLSLILYPVGRIVTFLSMGMLKILGLKGRSEPSVTEDELKLMLRVAELSGAIEEEEQDMIENVLEIKDTHVREVMTPLVDVVAIDASATPIDFHTFWVTHQYSRVPVFEQRIDNIVGIAYAMDLLDYVQKGELLESSTVGDIAHKPAYFVPGSS</sequence>
<keyword evidence="4 8" id="KW-1133">Transmembrane helix</keyword>
<dbReference type="InterPro" id="IPR000644">
    <property type="entry name" value="CBS_dom"/>
</dbReference>
<evidence type="ECO:0000256" key="4">
    <source>
        <dbReference type="ARBA" id="ARBA00022989"/>
    </source>
</evidence>
<dbReference type="AlphaFoldDB" id="A0A5B6ZK88"/>
<dbReference type="EMBL" id="GHES01014281">
    <property type="protein sequence ID" value="MPA44840.1"/>
    <property type="molecule type" value="Transcribed_RNA"/>
</dbReference>
<feature type="domain" description="CNNM transmembrane" evidence="11">
    <location>
        <begin position="156"/>
        <end position="342"/>
    </location>
</feature>
<dbReference type="PANTHER" id="PTHR22777:SF17">
    <property type="entry name" value="UPF0053 PROTEIN SLL0260"/>
    <property type="match status" value="1"/>
</dbReference>
<organism evidence="12">
    <name type="scientific">Davidia involucrata</name>
    <name type="common">Dove tree</name>
    <dbReference type="NCBI Taxonomy" id="16924"/>
    <lineage>
        <taxon>Eukaryota</taxon>
        <taxon>Viridiplantae</taxon>
        <taxon>Streptophyta</taxon>
        <taxon>Embryophyta</taxon>
        <taxon>Tracheophyta</taxon>
        <taxon>Spermatophyta</taxon>
        <taxon>Magnoliopsida</taxon>
        <taxon>eudicotyledons</taxon>
        <taxon>Gunneridae</taxon>
        <taxon>Pentapetalae</taxon>
        <taxon>asterids</taxon>
        <taxon>Cornales</taxon>
        <taxon>Nyssaceae</taxon>
        <taxon>Davidia</taxon>
    </lineage>
</organism>
<evidence type="ECO:0000256" key="6">
    <source>
        <dbReference type="ARBA" id="ARBA00023136"/>
    </source>
</evidence>
<dbReference type="GO" id="GO:0016020">
    <property type="term" value="C:membrane"/>
    <property type="evidence" value="ECO:0007669"/>
    <property type="project" value="UniProtKB-SubCell"/>
</dbReference>
<gene>
    <name evidence="12" type="ORF">Din_014281</name>
</gene>
<feature type="transmembrane region" description="Helical" evidence="9">
    <location>
        <begin position="246"/>
        <end position="265"/>
    </location>
</feature>
<dbReference type="InterPro" id="IPR046342">
    <property type="entry name" value="CBS_dom_sf"/>
</dbReference>
<protein>
    <recommendedName>
        <fullName evidence="13">CNNM transmembrane domain-containing protein</fullName>
    </recommendedName>
</protein>
<keyword evidence="3" id="KW-0677">Repeat</keyword>
<keyword evidence="6 8" id="KW-0472">Membrane</keyword>
<evidence type="ECO:0008006" key="13">
    <source>
        <dbReference type="Google" id="ProtNLM"/>
    </source>
</evidence>
<reference evidence="12" key="1">
    <citation type="submission" date="2019-08" db="EMBL/GenBank/DDBJ databases">
        <title>Reference gene set and small RNA set construction with multiple tissues from Davidia involucrata Baill.</title>
        <authorList>
            <person name="Yang H."/>
            <person name="Zhou C."/>
            <person name="Li G."/>
            <person name="Wang J."/>
            <person name="Gao P."/>
            <person name="Wang M."/>
            <person name="Wang R."/>
            <person name="Zhao Y."/>
        </authorList>
    </citation>
    <scope>NUCLEOTIDE SEQUENCE</scope>
    <source>
        <tissue evidence="12">Mixed with DoveR01_LX</tissue>
    </source>
</reference>
<evidence type="ECO:0000256" key="2">
    <source>
        <dbReference type="ARBA" id="ARBA00022692"/>
    </source>
</evidence>
<evidence type="ECO:0000259" key="11">
    <source>
        <dbReference type="PROSITE" id="PS51846"/>
    </source>
</evidence>
<comment type="subcellular location">
    <subcellularLocation>
        <location evidence="1">Membrane</location>
        <topology evidence="1">Multi-pass membrane protein</topology>
    </subcellularLocation>
</comment>
<dbReference type="Pfam" id="PF01595">
    <property type="entry name" value="CNNM"/>
    <property type="match status" value="1"/>
</dbReference>